<dbReference type="Proteomes" id="UP001652741">
    <property type="component" value="Chromosome ssa09"/>
</dbReference>
<organism evidence="5 6">
    <name type="scientific">Salmo salar</name>
    <name type="common">Atlantic salmon</name>
    <dbReference type="NCBI Taxonomy" id="8030"/>
    <lineage>
        <taxon>Eukaryota</taxon>
        <taxon>Metazoa</taxon>
        <taxon>Chordata</taxon>
        <taxon>Craniata</taxon>
        <taxon>Vertebrata</taxon>
        <taxon>Euteleostomi</taxon>
        <taxon>Actinopterygii</taxon>
        <taxon>Neopterygii</taxon>
        <taxon>Teleostei</taxon>
        <taxon>Protacanthopterygii</taxon>
        <taxon>Salmoniformes</taxon>
        <taxon>Salmonidae</taxon>
        <taxon>Salmoninae</taxon>
        <taxon>Salmo</taxon>
    </lineage>
</organism>
<dbReference type="AlphaFoldDB" id="A0A1S3SPR8"/>
<evidence type="ECO:0000259" key="4">
    <source>
        <dbReference type="PROSITE" id="PS50041"/>
    </source>
</evidence>
<dbReference type="InterPro" id="IPR033989">
    <property type="entry name" value="CD209-like_CTLD"/>
</dbReference>
<name>A0A1S3SPR8_SALSA</name>
<protein>
    <submittedName>
        <fullName evidence="6">C-type lectin domain family 4 member G isoform X1</fullName>
    </submittedName>
</protein>
<evidence type="ECO:0000313" key="6">
    <source>
        <dbReference type="RefSeq" id="XP_014066333.2"/>
    </source>
</evidence>
<keyword evidence="5" id="KW-1185">Reference proteome</keyword>
<gene>
    <name evidence="6" type="primary">LOC106611038</name>
</gene>
<feature type="domain" description="C-type lectin" evidence="4">
    <location>
        <begin position="193"/>
        <end position="330"/>
    </location>
</feature>
<keyword evidence="3" id="KW-0472">Membrane</keyword>
<dbReference type="PANTHER" id="PTHR22803">
    <property type="entry name" value="MANNOSE, PHOSPHOLIPASE, LECTIN RECEPTOR RELATED"/>
    <property type="match status" value="1"/>
</dbReference>
<keyword evidence="3" id="KW-1133">Transmembrane helix</keyword>
<dbReference type="GeneID" id="106611038"/>
<dbReference type="CDD" id="cd03590">
    <property type="entry name" value="CLECT_DC-SIGN_like"/>
    <property type="match status" value="1"/>
</dbReference>
<keyword evidence="2" id="KW-0175">Coiled coil</keyword>
<dbReference type="RefSeq" id="XP_014066333.2">
    <property type="nucleotide sequence ID" value="XM_014210858.2"/>
</dbReference>
<dbReference type="InterPro" id="IPR016186">
    <property type="entry name" value="C-type_lectin-like/link_sf"/>
</dbReference>
<dbReference type="InterPro" id="IPR016187">
    <property type="entry name" value="CTDL_fold"/>
</dbReference>
<dbReference type="Pfam" id="PF00059">
    <property type="entry name" value="Lectin_C"/>
    <property type="match status" value="1"/>
</dbReference>
<dbReference type="GO" id="GO:0030246">
    <property type="term" value="F:carbohydrate binding"/>
    <property type="evidence" value="ECO:0007669"/>
    <property type="project" value="UniProtKB-KW"/>
</dbReference>
<sequence length="341" mass="38882">MENSDISKNVFKGFKGTYNELICQDDFSTDGHPLHNRQDQQQVFMFMVRDGQSFRFYRLVAVSLGMLSALLLVVDIGLGVQLMLGLSLVPTDSKVSEKYGPLYQNLTYISSELEQLRATHSNMIHAKEEALTMLQKELQKVNKTSRQLGSAKHTGMELQRQVESLQEQKVALQSRVTEVVESCGRCLPGWTLLNSLCYYFPLSNSIPLKTWDRSRDYCIKKGADLAIIDSDEKQDFINKAIQALRYSSGSWHLTGFWIGLKEEEDTEGTWTWLDGTELTQGYWADGEPNDDMNNEDCAAIYSKNHPKATWDAMKTWNDAPCRYALKWICEMKAKAAQELKL</sequence>
<dbReference type="SMART" id="SM00034">
    <property type="entry name" value="CLECT"/>
    <property type="match status" value="1"/>
</dbReference>
<dbReference type="PROSITE" id="PS50041">
    <property type="entry name" value="C_TYPE_LECTIN_2"/>
    <property type="match status" value="1"/>
</dbReference>
<feature type="coiled-coil region" evidence="2">
    <location>
        <begin position="124"/>
        <end position="182"/>
    </location>
</feature>
<proteinExistence type="predicted"/>
<evidence type="ECO:0000256" key="1">
    <source>
        <dbReference type="ARBA" id="ARBA00022734"/>
    </source>
</evidence>
<keyword evidence="1" id="KW-0430">Lectin</keyword>
<dbReference type="InterPro" id="IPR001304">
    <property type="entry name" value="C-type_lectin-like"/>
</dbReference>
<dbReference type="Gene3D" id="3.10.100.10">
    <property type="entry name" value="Mannose-Binding Protein A, subunit A"/>
    <property type="match status" value="1"/>
</dbReference>
<dbReference type="KEGG" id="sasa:106611038"/>
<evidence type="ECO:0000313" key="5">
    <source>
        <dbReference type="Proteomes" id="UP001652741"/>
    </source>
</evidence>
<evidence type="ECO:0000256" key="3">
    <source>
        <dbReference type="SAM" id="Phobius"/>
    </source>
</evidence>
<dbReference type="InterPro" id="IPR050111">
    <property type="entry name" value="C-type_lectin/snaclec_domain"/>
</dbReference>
<reference evidence="6" key="1">
    <citation type="submission" date="2025-08" db="UniProtKB">
        <authorList>
            <consortium name="RefSeq"/>
        </authorList>
    </citation>
    <scope>IDENTIFICATION</scope>
</reference>
<dbReference type="SUPFAM" id="SSF56436">
    <property type="entry name" value="C-type lectin-like"/>
    <property type="match status" value="1"/>
</dbReference>
<accession>A0A1S3SPR8</accession>
<evidence type="ECO:0000256" key="2">
    <source>
        <dbReference type="SAM" id="Coils"/>
    </source>
</evidence>
<feature type="transmembrane region" description="Helical" evidence="3">
    <location>
        <begin position="56"/>
        <end position="84"/>
    </location>
</feature>
<keyword evidence="3" id="KW-0812">Transmembrane</keyword>